<proteinExistence type="predicted"/>
<dbReference type="Proteomes" id="UP001374535">
    <property type="component" value="Chromosome 9"/>
</dbReference>
<protein>
    <recommendedName>
        <fullName evidence="1">PB1 domain-containing protein</fullName>
    </recommendedName>
</protein>
<evidence type="ECO:0000313" key="3">
    <source>
        <dbReference type="Proteomes" id="UP001374535"/>
    </source>
</evidence>
<evidence type="ECO:0000259" key="1">
    <source>
        <dbReference type="SMART" id="SM00666"/>
    </source>
</evidence>
<dbReference type="PANTHER" id="PTHR31066">
    <property type="entry name" value="OS05G0427100 PROTEIN-RELATED"/>
    <property type="match status" value="1"/>
</dbReference>
<feature type="non-terminal residue" evidence="2">
    <location>
        <position position="1"/>
    </location>
</feature>
<dbReference type="SUPFAM" id="SSF54277">
    <property type="entry name" value="CAD &amp; PB1 domains"/>
    <property type="match status" value="1"/>
</dbReference>
<dbReference type="SMART" id="SM00666">
    <property type="entry name" value="PB1"/>
    <property type="match status" value="1"/>
</dbReference>
<dbReference type="PANTHER" id="PTHR31066:SF100">
    <property type="entry name" value="PB1 DOMAIN-CONTAINING PROTEIN"/>
    <property type="match status" value="1"/>
</dbReference>
<dbReference type="InterPro" id="IPR000270">
    <property type="entry name" value="PB1_dom"/>
</dbReference>
<dbReference type="AlphaFoldDB" id="A0AAQ3MX70"/>
<reference evidence="2 3" key="1">
    <citation type="journal article" date="2023" name="Life. Sci Alliance">
        <title>Evolutionary insights into 3D genome organization and epigenetic landscape of Vigna mungo.</title>
        <authorList>
            <person name="Junaid A."/>
            <person name="Singh B."/>
            <person name="Bhatia S."/>
        </authorList>
    </citation>
    <scope>NUCLEOTIDE SEQUENCE [LARGE SCALE GENOMIC DNA]</scope>
    <source>
        <strain evidence="2">Urdbean</strain>
    </source>
</reference>
<gene>
    <name evidence="2" type="ORF">V8G54_030686</name>
</gene>
<dbReference type="Gene3D" id="3.10.20.90">
    <property type="entry name" value="Phosphatidylinositol 3-kinase Catalytic Subunit, Chain A, domain 1"/>
    <property type="match status" value="1"/>
</dbReference>
<accession>A0AAQ3MX70</accession>
<dbReference type="Pfam" id="PF00564">
    <property type="entry name" value="PB1"/>
    <property type="match status" value="1"/>
</dbReference>
<dbReference type="EMBL" id="CP144692">
    <property type="protein sequence ID" value="WVY98535.1"/>
    <property type="molecule type" value="Genomic_DNA"/>
</dbReference>
<keyword evidence="3" id="KW-1185">Reference proteome</keyword>
<name>A0AAQ3MX70_VIGMU</name>
<sequence>QLSYVGVDTKILVVDRTIKFPAFLSKITALYNATPQDLTFKHQLPGEDLDALISITNNENLEHMMQKYDHLYRPSKLVRTRLFLYTLSSNPNSSFSSDRDRFVDALNFAPIP</sequence>
<feature type="domain" description="PB1" evidence="1">
    <location>
        <begin position="1"/>
        <end position="87"/>
    </location>
</feature>
<organism evidence="2 3">
    <name type="scientific">Vigna mungo</name>
    <name type="common">Black gram</name>
    <name type="synonym">Phaseolus mungo</name>
    <dbReference type="NCBI Taxonomy" id="3915"/>
    <lineage>
        <taxon>Eukaryota</taxon>
        <taxon>Viridiplantae</taxon>
        <taxon>Streptophyta</taxon>
        <taxon>Embryophyta</taxon>
        <taxon>Tracheophyta</taxon>
        <taxon>Spermatophyta</taxon>
        <taxon>Magnoliopsida</taxon>
        <taxon>eudicotyledons</taxon>
        <taxon>Gunneridae</taxon>
        <taxon>Pentapetalae</taxon>
        <taxon>rosids</taxon>
        <taxon>fabids</taxon>
        <taxon>Fabales</taxon>
        <taxon>Fabaceae</taxon>
        <taxon>Papilionoideae</taxon>
        <taxon>50 kb inversion clade</taxon>
        <taxon>NPAAA clade</taxon>
        <taxon>indigoferoid/millettioid clade</taxon>
        <taxon>Phaseoleae</taxon>
        <taxon>Vigna</taxon>
    </lineage>
</organism>
<dbReference type="InterPro" id="IPR053198">
    <property type="entry name" value="Gynoecium_Dev_Regulator"/>
</dbReference>
<evidence type="ECO:0000313" key="2">
    <source>
        <dbReference type="EMBL" id="WVY98535.1"/>
    </source>
</evidence>